<gene>
    <name evidence="2" type="ORF">S03H2_41905</name>
</gene>
<dbReference type="EMBL" id="BARU01026056">
    <property type="protein sequence ID" value="GAH73653.1"/>
    <property type="molecule type" value="Genomic_DNA"/>
</dbReference>
<feature type="coiled-coil region" evidence="1">
    <location>
        <begin position="22"/>
        <end position="49"/>
    </location>
</feature>
<name>X1JV32_9ZZZZ</name>
<protein>
    <submittedName>
        <fullName evidence="2">Uncharacterized protein</fullName>
    </submittedName>
</protein>
<proteinExistence type="predicted"/>
<organism evidence="2">
    <name type="scientific">marine sediment metagenome</name>
    <dbReference type="NCBI Taxonomy" id="412755"/>
    <lineage>
        <taxon>unclassified sequences</taxon>
        <taxon>metagenomes</taxon>
        <taxon>ecological metagenomes</taxon>
    </lineage>
</organism>
<keyword evidence="1" id="KW-0175">Coiled coil</keyword>
<evidence type="ECO:0000256" key="1">
    <source>
        <dbReference type="SAM" id="Coils"/>
    </source>
</evidence>
<comment type="caution">
    <text evidence="2">The sequence shown here is derived from an EMBL/GenBank/DDBJ whole genome shotgun (WGS) entry which is preliminary data.</text>
</comment>
<feature type="non-terminal residue" evidence="2">
    <location>
        <position position="1"/>
    </location>
</feature>
<feature type="non-terminal residue" evidence="2">
    <location>
        <position position="272"/>
    </location>
</feature>
<evidence type="ECO:0000313" key="2">
    <source>
        <dbReference type="EMBL" id="GAH73653.1"/>
    </source>
</evidence>
<reference evidence="2" key="1">
    <citation type="journal article" date="2014" name="Front. Microbiol.">
        <title>High frequency of phylogenetically diverse reductive dehalogenase-homologous genes in deep subseafloor sedimentary metagenomes.</title>
        <authorList>
            <person name="Kawai M."/>
            <person name="Futagami T."/>
            <person name="Toyoda A."/>
            <person name="Takaki Y."/>
            <person name="Nishi S."/>
            <person name="Hori S."/>
            <person name="Arai W."/>
            <person name="Tsubouchi T."/>
            <person name="Morono Y."/>
            <person name="Uchiyama I."/>
            <person name="Ito T."/>
            <person name="Fujiyama A."/>
            <person name="Inagaki F."/>
            <person name="Takami H."/>
        </authorList>
    </citation>
    <scope>NUCLEOTIDE SEQUENCE</scope>
    <source>
        <strain evidence="2">Expedition CK06-06</strain>
    </source>
</reference>
<sequence>NLNFLQEEINAFNNPEEILSLQILLEDNFDKLKKKIKILKERIESVNEIKFKFKNLEVKQLIIEHIKNAQDFIIFCSDKLNLNNISFFQSIICESSQNEVPIIFIWGGVEEISHSEQYEKIRAFRLSVSSGLERKNKDRIFFTISSNMIDANFLIIDNNKVFYNNLTFLGYNYNEAGLITPSIYLEGGKTPLILLQFVIDYLPDLFDKKKVLNNYLVKSAQVYRNKLSDDRINSINFLDKKIETLEFFILNESIESINRILDELKEKINTLM</sequence>
<accession>X1JV32</accession>
<dbReference type="AlphaFoldDB" id="X1JV32"/>